<dbReference type="EMBL" id="BARU01048275">
    <property type="protein sequence ID" value="GAH94907.1"/>
    <property type="molecule type" value="Genomic_DNA"/>
</dbReference>
<accession>X1JLF4</accession>
<protein>
    <recommendedName>
        <fullName evidence="2">Outer membrane lipoprotein BamD-like domain-containing protein</fullName>
    </recommendedName>
</protein>
<dbReference type="AlphaFoldDB" id="X1JLF4"/>
<organism evidence="1">
    <name type="scientific">marine sediment metagenome</name>
    <dbReference type="NCBI Taxonomy" id="412755"/>
    <lineage>
        <taxon>unclassified sequences</taxon>
        <taxon>metagenomes</taxon>
        <taxon>ecological metagenomes</taxon>
    </lineage>
</organism>
<reference evidence="1" key="1">
    <citation type="journal article" date="2014" name="Front. Microbiol.">
        <title>High frequency of phylogenetically diverse reductive dehalogenase-homologous genes in deep subseafloor sedimentary metagenomes.</title>
        <authorList>
            <person name="Kawai M."/>
            <person name="Futagami T."/>
            <person name="Toyoda A."/>
            <person name="Takaki Y."/>
            <person name="Nishi S."/>
            <person name="Hori S."/>
            <person name="Arai W."/>
            <person name="Tsubouchi T."/>
            <person name="Morono Y."/>
            <person name="Uchiyama I."/>
            <person name="Ito T."/>
            <person name="Fujiyama A."/>
            <person name="Inagaki F."/>
            <person name="Takami H."/>
        </authorList>
    </citation>
    <scope>NUCLEOTIDE SEQUENCE</scope>
    <source>
        <strain evidence="1">Expedition CK06-06</strain>
    </source>
</reference>
<gene>
    <name evidence="1" type="ORF">S03H2_71847</name>
</gene>
<feature type="non-terminal residue" evidence="1">
    <location>
        <position position="1"/>
    </location>
</feature>
<feature type="non-terminal residue" evidence="1">
    <location>
        <position position="80"/>
    </location>
</feature>
<evidence type="ECO:0000313" key="1">
    <source>
        <dbReference type="EMBL" id="GAH94907.1"/>
    </source>
</evidence>
<comment type="caution">
    <text evidence="1">The sequence shown here is derived from an EMBL/GenBank/DDBJ whole genome shotgun (WGS) entry which is preliminary data.</text>
</comment>
<name>X1JLF4_9ZZZZ</name>
<proteinExistence type="predicted"/>
<evidence type="ECO:0008006" key="2">
    <source>
        <dbReference type="Google" id="ProtNLM"/>
    </source>
</evidence>
<sequence length="80" mass="9042">YHLLIQRCPRQPADCAQARISAGDCYARLIKDGTESAVREYAAVERDYPKDTKGVATAIQRLLDTWWKLKDYPKAAAVCQ</sequence>